<feature type="transmembrane region" description="Helical" evidence="11">
    <location>
        <begin position="107"/>
        <end position="127"/>
    </location>
</feature>
<feature type="region of interest" description="Disordered" evidence="10">
    <location>
        <begin position="319"/>
        <end position="356"/>
    </location>
</feature>
<evidence type="ECO:0000256" key="9">
    <source>
        <dbReference type="ARBA" id="ARBA00023224"/>
    </source>
</evidence>
<dbReference type="GO" id="GO:0000750">
    <property type="term" value="P:pheromone-dependent signal transduction involved in conjugation with cellular fusion"/>
    <property type="evidence" value="ECO:0007669"/>
    <property type="project" value="TreeGrafter"/>
</dbReference>
<keyword evidence="5 11" id="KW-1133">Transmembrane helix</keyword>
<keyword evidence="7 11" id="KW-0472">Membrane</keyword>
<protein>
    <submittedName>
        <fullName evidence="12">Pheromone A receptor-domain-containing protein</fullName>
    </submittedName>
</protein>
<feature type="transmembrane region" description="Helical" evidence="11">
    <location>
        <begin position="6"/>
        <end position="23"/>
    </location>
</feature>
<dbReference type="GO" id="GO:0005886">
    <property type="term" value="C:plasma membrane"/>
    <property type="evidence" value="ECO:0007669"/>
    <property type="project" value="TreeGrafter"/>
</dbReference>
<evidence type="ECO:0000256" key="10">
    <source>
        <dbReference type="SAM" id="MobiDB-lite"/>
    </source>
</evidence>
<keyword evidence="6" id="KW-0297">G-protein coupled receptor</keyword>
<keyword evidence="3" id="KW-0589">Pheromone response</keyword>
<gene>
    <name evidence="12" type="ORF">FB45DRAFT_992094</name>
</gene>
<evidence type="ECO:0000256" key="2">
    <source>
        <dbReference type="ARBA" id="ARBA00011085"/>
    </source>
</evidence>
<feature type="transmembrane region" description="Helical" evidence="11">
    <location>
        <begin position="35"/>
        <end position="55"/>
    </location>
</feature>
<feature type="transmembrane region" description="Helical" evidence="11">
    <location>
        <begin position="147"/>
        <end position="170"/>
    </location>
</feature>
<dbReference type="PANTHER" id="PTHR28097:SF1">
    <property type="entry name" value="PHEROMONE A FACTOR RECEPTOR"/>
    <property type="match status" value="1"/>
</dbReference>
<feature type="compositionally biased region" description="Pro residues" evidence="10">
    <location>
        <begin position="330"/>
        <end position="340"/>
    </location>
</feature>
<comment type="caution">
    <text evidence="12">The sequence shown here is derived from an EMBL/GenBank/DDBJ whole genome shotgun (WGS) entry which is preliminary data.</text>
</comment>
<evidence type="ECO:0000256" key="8">
    <source>
        <dbReference type="ARBA" id="ARBA00023170"/>
    </source>
</evidence>
<dbReference type="InterPro" id="IPR001499">
    <property type="entry name" value="GPCR_STE3"/>
</dbReference>
<organism evidence="12 13">
    <name type="scientific">Roridomyces roridus</name>
    <dbReference type="NCBI Taxonomy" id="1738132"/>
    <lineage>
        <taxon>Eukaryota</taxon>
        <taxon>Fungi</taxon>
        <taxon>Dikarya</taxon>
        <taxon>Basidiomycota</taxon>
        <taxon>Agaricomycotina</taxon>
        <taxon>Agaricomycetes</taxon>
        <taxon>Agaricomycetidae</taxon>
        <taxon>Agaricales</taxon>
        <taxon>Marasmiineae</taxon>
        <taxon>Mycenaceae</taxon>
        <taxon>Roridomyces</taxon>
    </lineage>
</organism>
<dbReference type="PRINTS" id="PR00899">
    <property type="entry name" value="GPCRSTE3"/>
</dbReference>
<keyword evidence="4 11" id="KW-0812">Transmembrane</keyword>
<dbReference type="EMBL" id="JARKIF010000015">
    <property type="protein sequence ID" value="KAJ7622297.1"/>
    <property type="molecule type" value="Genomic_DNA"/>
</dbReference>
<dbReference type="GO" id="GO:0004932">
    <property type="term" value="F:mating-type factor pheromone receptor activity"/>
    <property type="evidence" value="ECO:0007669"/>
    <property type="project" value="InterPro"/>
</dbReference>
<keyword evidence="9" id="KW-0807">Transducer</keyword>
<dbReference type="CDD" id="cd14966">
    <property type="entry name" value="7tmD_STE3"/>
    <property type="match status" value="1"/>
</dbReference>
<comment type="subcellular location">
    <subcellularLocation>
        <location evidence="1">Membrane</location>
        <topology evidence="1">Multi-pass membrane protein</topology>
    </subcellularLocation>
</comment>
<dbReference type="Proteomes" id="UP001221142">
    <property type="component" value="Unassembled WGS sequence"/>
</dbReference>
<evidence type="ECO:0000313" key="13">
    <source>
        <dbReference type="Proteomes" id="UP001221142"/>
    </source>
</evidence>
<name>A0AAD7BII7_9AGAR</name>
<evidence type="ECO:0000256" key="7">
    <source>
        <dbReference type="ARBA" id="ARBA00023136"/>
    </source>
</evidence>
<evidence type="ECO:0000256" key="1">
    <source>
        <dbReference type="ARBA" id="ARBA00004141"/>
    </source>
</evidence>
<dbReference type="AlphaFoldDB" id="A0AAD7BII7"/>
<evidence type="ECO:0000256" key="3">
    <source>
        <dbReference type="ARBA" id="ARBA00022507"/>
    </source>
</evidence>
<evidence type="ECO:0000313" key="12">
    <source>
        <dbReference type="EMBL" id="KAJ7622297.1"/>
    </source>
</evidence>
<evidence type="ECO:0000256" key="5">
    <source>
        <dbReference type="ARBA" id="ARBA00022989"/>
    </source>
</evidence>
<feature type="transmembrane region" description="Helical" evidence="11">
    <location>
        <begin position="67"/>
        <end position="86"/>
    </location>
</feature>
<dbReference type="PANTHER" id="PTHR28097">
    <property type="entry name" value="PHEROMONE A FACTOR RECEPTOR"/>
    <property type="match status" value="1"/>
</dbReference>
<evidence type="ECO:0000256" key="11">
    <source>
        <dbReference type="SAM" id="Phobius"/>
    </source>
</evidence>
<keyword evidence="13" id="KW-1185">Reference proteome</keyword>
<evidence type="ECO:0000256" key="6">
    <source>
        <dbReference type="ARBA" id="ARBA00023040"/>
    </source>
</evidence>
<proteinExistence type="inferred from homology"/>
<reference evidence="12" key="1">
    <citation type="submission" date="2023-03" db="EMBL/GenBank/DDBJ databases">
        <title>Massive genome expansion in bonnet fungi (Mycena s.s.) driven by repeated elements and novel gene families across ecological guilds.</title>
        <authorList>
            <consortium name="Lawrence Berkeley National Laboratory"/>
            <person name="Harder C.B."/>
            <person name="Miyauchi S."/>
            <person name="Viragh M."/>
            <person name="Kuo A."/>
            <person name="Thoen E."/>
            <person name="Andreopoulos B."/>
            <person name="Lu D."/>
            <person name="Skrede I."/>
            <person name="Drula E."/>
            <person name="Henrissat B."/>
            <person name="Morin E."/>
            <person name="Kohler A."/>
            <person name="Barry K."/>
            <person name="LaButti K."/>
            <person name="Morin E."/>
            <person name="Salamov A."/>
            <person name="Lipzen A."/>
            <person name="Mereny Z."/>
            <person name="Hegedus B."/>
            <person name="Baldrian P."/>
            <person name="Stursova M."/>
            <person name="Weitz H."/>
            <person name="Taylor A."/>
            <person name="Grigoriev I.V."/>
            <person name="Nagy L.G."/>
            <person name="Martin F."/>
            <person name="Kauserud H."/>
        </authorList>
    </citation>
    <scope>NUCLEOTIDE SEQUENCE</scope>
    <source>
        <strain evidence="12">9284</strain>
    </source>
</reference>
<comment type="similarity">
    <text evidence="2">Belongs to the G-protein coupled receptor 4 family.</text>
</comment>
<keyword evidence="8 12" id="KW-0675">Receptor</keyword>
<evidence type="ECO:0000256" key="4">
    <source>
        <dbReference type="ARBA" id="ARBA00022692"/>
    </source>
</evidence>
<feature type="transmembrane region" description="Helical" evidence="11">
    <location>
        <begin position="206"/>
        <end position="225"/>
    </location>
</feature>
<sequence length="369" mass="41470">MPSSAMAAAPFIASFLILVTIPHHWRVRNYATLSIIAWLLAFNLVYAIDATIWSGNVDIVAPVWCDIATKIILGAKTGVTGYSLCLSMQLYRISHCAVRPRGWRDRVTEFALCWGFAFMIMALHYVVQGHRFDIIQDLGCWPMIYVSWPSIFILTVPQLSAAILALIYSTRAFVEICRRRWTFRTVLAQCNTGTGRLLTPGEYFRLLLMVIFLASYNVVLITVSATEDYARGLEPYTNWTDVHSGFSFIRQYTGEDLDPVDLRYIYAVWLVVAVTGMLFFVIFGIRAEANREYRGKVRQWLDVLKPTTLVPPLVSPVSVHRSSAVSPDPAGEPMPTPPDPDPGHSRRPAGFQPSDPALIFSWYSAGHPC</sequence>
<dbReference type="Pfam" id="PF02076">
    <property type="entry name" value="STE3"/>
    <property type="match status" value="1"/>
</dbReference>
<accession>A0AAD7BII7</accession>
<feature type="transmembrane region" description="Helical" evidence="11">
    <location>
        <begin position="264"/>
        <end position="285"/>
    </location>
</feature>